<reference evidence="2" key="1">
    <citation type="submission" date="2014-09" db="EMBL/GenBank/DDBJ databases">
        <authorList>
            <person name="Magalhaes I.L.F."/>
            <person name="Oliveira U."/>
            <person name="Santos F.R."/>
            <person name="Vidigal T.H.D.A."/>
            <person name="Brescovit A.D."/>
            <person name="Santos A.J."/>
        </authorList>
    </citation>
    <scope>NUCLEOTIDE SEQUENCE</scope>
    <source>
        <tissue evidence="2">Shoot tissue taken approximately 20 cm above the soil surface</tissue>
    </source>
</reference>
<dbReference type="Gene3D" id="3.90.180.10">
    <property type="entry name" value="Medium-chain alcohol dehydrogenases, catalytic domain"/>
    <property type="match status" value="1"/>
</dbReference>
<accession>A0A0A9DL36</accession>
<sequence length="179" mass="19473">MWWRAVRARRRVAGARPASTAAGKSCRAVVVPRFGGPEVLEFRQGVPVPDLKPREVLVRARAVSINPLDLRMRSGYGRSIFEPHLPLILGRDISGEVAATGTSVSSFSIGQEVFGALHPTALRGTYADYVILPLDELTLKPATLSHVEASAIPFAALTAWRALHGTARISEGYVWLYTI</sequence>
<reference evidence="2" key="2">
    <citation type="journal article" date="2015" name="Data Brief">
        <title>Shoot transcriptome of the giant reed, Arundo donax.</title>
        <authorList>
            <person name="Barrero R.A."/>
            <person name="Guerrero F.D."/>
            <person name="Moolhuijzen P."/>
            <person name="Goolsby J.A."/>
            <person name="Tidwell J."/>
            <person name="Bellgard S.E."/>
            <person name="Bellgard M.I."/>
        </authorList>
    </citation>
    <scope>NUCLEOTIDE SEQUENCE</scope>
    <source>
        <tissue evidence="2">Shoot tissue taken approximately 20 cm above the soil surface</tissue>
    </source>
</reference>
<dbReference type="InterPro" id="IPR013154">
    <property type="entry name" value="ADH-like_N"/>
</dbReference>
<name>A0A0A9DL36_ARUDO</name>
<dbReference type="Pfam" id="PF08240">
    <property type="entry name" value="ADH_N"/>
    <property type="match status" value="1"/>
</dbReference>
<dbReference type="SUPFAM" id="SSF50129">
    <property type="entry name" value="GroES-like"/>
    <property type="match status" value="1"/>
</dbReference>
<dbReference type="PANTHER" id="PTHR43482:SF1">
    <property type="entry name" value="PROTEIN AST1-RELATED"/>
    <property type="match status" value="1"/>
</dbReference>
<dbReference type="AlphaFoldDB" id="A0A0A9DL36"/>
<feature type="domain" description="Alcohol dehydrogenase-like N-terminal" evidence="1">
    <location>
        <begin position="52"/>
        <end position="141"/>
    </location>
</feature>
<dbReference type="PANTHER" id="PTHR43482">
    <property type="entry name" value="PROTEIN AST1-RELATED"/>
    <property type="match status" value="1"/>
</dbReference>
<protein>
    <recommendedName>
        <fullName evidence="1">Alcohol dehydrogenase-like N-terminal domain-containing protein</fullName>
    </recommendedName>
</protein>
<proteinExistence type="predicted"/>
<dbReference type="InterPro" id="IPR052585">
    <property type="entry name" value="Lipid_raft_assoc_Zn_ADH"/>
</dbReference>
<dbReference type="InterPro" id="IPR011032">
    <property type="entry name" value="GroES-like_sf"/>
</dbReference>
<dbReference type="EMBL" id="GBRH01213423">
    <property type="protein sequence ID" value="JAD84472.1"/>
    <property type="molecule type" value="Transcribed_RNA"/>
</dbReference>
<organism evidence="2">
    <name type="scientific">Arundo donax</name>
    <name type="common">Giant reed</name>
    <name type="synonym">Donax arundinaceus</name>
    <dbReference type="NCBI Taxonomy" id="35708"/>
    <lineage>
        <taxon>Eukaryota</taxon>
        <taxon>Viridiplantae</taxon>
        <taxon>Streptophyta</taxon>
        <taxon>Embryophyta</taxon>
        <taxon>Tracheophyta</taxon>
        <taxon>Spermatophyta</taxon>
        <taxon>Magnoliopsida</taxon>
        <taxon>Liliopsida</taxon>
        <taxon>Poales</taxon>
        <taxon>Poaceae</taxon>
        <taxon>PACMAD clade</taxon>
        <taxon>Arundinoideae</taxon>
        <taxon>Arundineae</taxon>
        <taxon>Arundo</taxon>
    </lineage>
</organism>
<evidence type="ECO:0000259" key="1">
    <source>
        <dbReference type="Pfam" id="PF08240"/>
    </source>
</evidence>
<evidence type="ECO:0000313" key="2">
    <source>
        <dbReference type="EMBL" id="JAD84472.1"/>
    </source>
</evidence>